<dbReference type="EMBL" id="JAIWYP010000041">
    <property type="protein sequence ID" value="KAH3691237.1"/>
    <property type="molecule type" value="Genomic_DNA"/>
</dbReference>
<evidence type="ECO:0000313" key="1">
    <source>
        <dbReference type="EMBL" id="KAH3691237.1"/>
    </source>
</evidence>
<protein>
    <submittedName>
        <fullName evidence="1">Uncharacterized protein</fullName>
    </submittedName>
</protein>
<gene>
    <name evidence="1" type="ORF">DPMN_193185</name>
</gene>
<sequence>MASNDKFIEEIRHLLWDKKLPRNVDSFTRRLGLLSASNKDLSLKYLTEMADLAKRLMRTSTSKNEKQRCSTWLGKFANCLDTYQVMSRDWISENVWKLPPVRSFEEQELSRCVRDIRLNVLVFWVIENSPMRNCWALKRKGIQWTLGLILTLSCSPRKAVHRSRSPSLCGASQVLGLLH</sequence>
<name>A0A9D3Y3Q8_DREPO</name>
<accession>A0A9D3Y3Q8</accession>
<keyword evidence="2" id="KW-1185">Reference proteome</keyword>
<proteinExistence type="predicted"/>
<reference evidence="1" key="2">
    <citation type="submission" date="2020-11" db="EMBL/GenBank/DDBJ databases">
        <authorList>
            <person name="McCartney M.A."/>
            <person name="Auch B."/>
            <person name="Kono T."/>
            <person name="Mallez S."/>
            <person name="Becker A."/>
            <person name="Gohl D.M."/>
            <person name="Silverstein K.A.T."/>
            <person name="Koren S."/>
            <person name="Bechman K.B."/>
            <person name="Herman A."/>
            <person name="Abrahante J.E."/>
            <person name="Garbe J."/>
        </authorList>
    </citation>
    <scope>NUCLEOTIDE SEQUENCE</scope>
    <source>
        <strain evidence="1">Duluth1</strain>
        <tissue evidence="1">Whole animal</tissue>
    </source>
</reference>
<dbReference type="Proteomes" id="UP000828390">
    <property type="component" value="Unassembled WGS sequence"/>
</dbReference>
<dbReference type="AlphaFoldDB" id="A0A9D3Y3Q8"/>
<organism evidence="1 2">
    <name type="scientific">Dreissena polymorpha</name>
    <name type="common">Zebra mussel</name>
    <name type="synonym">Mytilus polymorpha</name>
    <dbReference type="NCBI Taxonomy" id="45954"/>
    <lineage>
        <taxon>Eukaryota</taxon>
        <taxon>Metazoa</taxon>
        <taxon>Spiralia</taxon>
        <taxon>Lophotrochozoa</taxon>
        <taxon>Mollusca</taxon>
        <taxon>Bivalvia</taxon>
        <taxon>Autobranchia</taxon>
        <taxon>Heteroconchia</taxon>
        <taxon>Euheterodonta</taxon>
        <taxon>Imparidentia</taxon>
        <taxon>Neoheterodontei</taxon>
        <taxon>Myida</taxon>
        <taxon>Dreissenoidea</taxon>
        <taxon>Dreissenidae</taxon>
        <taxon>Dreissena</taxon>
    </lineage>
</organism>
<comment type="caution">
    <text evidence="1">The sequence shown here is derived from an EMBL/GenBank/DDBJ whole genome shotgun (WGS) entry which is preliminary data.</text>
</comment>
<reference evidence="1" key="1">
    <citation type="journal article" date="2019" name="bioRxiv">
        <title>The Genome of the Zebra Mussel, Dreissena polymorpha: A Resource for Invasive Species Research.</title>
        <authorList>
            <person name="McCartney M.A."/>
            <person name="Auch B."/>
            <person name="Kono T."/>
            <person name="Mallez S."/>
            <person name="Zhang Y."/>
            <person name="Obille A."/>
            <person name="Becker A."/>
            <person name="Abrahante J.E."/>
            <person name="Garbe J."/>
            <person name="Badalamenti J.P."/>
            <person name="Herman A."/>
            <person name="Mangelson H."/>
            <person name="Liachko I."/>
            <person name="Sullivan S."/>
            <person name="Sone E.D."/>
            <person name="Koren S."/>
            <person name="Silverstein K.A.T."/>
            <person name="Beckman K.B."/>
            <person name="Gohl D.M."/>
        </authorList>
    </citation>
    <scope>NUCLEOTIDE SEQUENCE</scope>
    <source>
        <strain evidence="1">Duluth1</strain>
        <tissue evidence="1">Whole animal</tissue>
    </source>
</reference>
<evidence type="ECO:0000313" key="2">
    <source>
        <dbReference type="Proteomes" id="UP000828390"/>
    </source>
</evidence>